<dbReference type="Pfam" id="PF06273">
    <property type="entry name" value="eIF-4B"/>
    <property type="match status" value="1"/>
</dbReference>
<feature type="compositionally biased region" description="Acidic residues" evidence="1">
    <location>
        <begin position="15"/>
        <end position="24"/>
    </location>
</feature>
<evidence type="ECO:0000313" key="2">
    <source>
        <dbReference type="EMBL" id="SPC98017.1"/>
    </source>
</evidence>
<reference evidence="2" key="1">
    <citation type="submission" date="2018-02" db="EMBL/GenBank/DDBJ databases">
        <authorList>
            <person name="Cohen D.B."/>
            <person name="Kent A.D."/>
        </authorList>
    </citation>
    <scope>NUCLEOTIDE SEQUENCE</scope>
</reference>
<sequence>MGRESKYGFALSWADEVEKEEEEAAQTQEHQTQKTNPFGSARPREVVLQERGIDWRKLDQDLQPPSNIRNKARNEKPSKENIPAPAARVQLQYDTVRSSKLGPRTETGGNKIKYPPKNHIPRLLKESSICCNPDGKMLQKIFYIMCLEQRKTNQQKIPTPKTTGIHQKYPHCQPATETHPTTHPAAYPNPPRNPPKPTPTNPPPPRQATPQPARPPTPAHLHPSPATHRHTYTHHQQPELAKIKPKPQICLSRPLRTPPRRSPWRDGSPASLPPAWKWTGLGSRLAHRPMRPSEPGLDRSHSICRQNSELKNNRTESQELVLPIEAQRNGKKLRKSVACENQQDAGPENEMKRFNAQNLVGIPLGNERRAPLLRQDKRWSLANERDWMNLQDNCARHGKTAHQGVHNSRAERSFAKEIEWEITGFENERQRVARKVTGSSMVAVGIGRRAGAGQTRKVKRAD</sequence>
<dbReference type="PANTHER" id="PTHR32091">
    <property type="entry name" value="EUKARYOTIC TRANSLATION INITIATION FACTOR 4B"/>
    <property type="match status" value="1"/>
</dbReference>
<dbReference type="EMBL" id="OIVN01001824">
    <property type="protein sequence ID" value="SPC98017.1"/>
    <property type="molecule type" value="Genomic_DNA"/>
</dbReference>
<feature type="compositionally biased region" description="Low complexity" evidence="1">
    <location>
        <begin position="174"/>
        <end position="186"/>
    </location>
</feature>
<feature type="compositionally biased region" description="Low complexity" evidence="1">
    <location>
        <begin position="25"/>
        <end position="35"/>
    </location>
</feature>
<feature type="compositionally biased region" description="Polar residues" evidence="1">
    <location>
        <begin position="155"/>
        <end position="165"/>
    </location>
</feature>
<dbReference type="GO" id="GO:0003743">
    <property type="term" value="F:translation initiation factor activity"/>
    <property type="evidence" value="ECO:0007669"/>
    <property type="project" value="InterPro"/>
</dbReference>
<organism evidence="2">
    <name type="scientific">Fagus sylvatica</name>
    <name type="common">Beechnut</name>
    <dbReference type="NCBI Taxonomy" id="28930"/>
    <lineage>
        <taxon>Eukaryota</taxon>
        <taxon>Viridiplantae</taxon>
        <taxon>Streptophyta</taxon>
        <taxon>Embryophyta</taxon>
        <taxon>Tracheophyta</taxon>
        <taxon>Spermatophyta</taxon>
        <taxon>Magnoliopsida</taxon>
        <taxon>eudicotyledons</taxon>
        <taxon>Gunneridae</taxon>
        <taxon>Pentapetalae</taxon>
        <taxon>rosids</taxon>
        <taxon>fabids</taxon>
        <taxon>Fagales</taxon>
        <taxon>Fagaceae</taxon>
        <taxon>Fagus</taxon>
    </lineage>
</organism>
<feature type="compositionally biased region" description="Pro residues" evidence="1">
    <location>
        <begin position="187"/>
        <end position="218"/>
    </location>
</feature>
<proteinExistence type="predicted"/>
<dbReference type="AlphaFoldDB" id="A0A2N9G5T1"/>
<name>A0A2N9G5T1_FAGSY</name>
<dbReference type="GO" id="GO:0003729">
    <property type="term" value="F:mRNA binding"/>
    <property type="evidence" value="ECO:0007669"/>
    <property type="project" value="TreeGrafter"/>
</dbReference>
<dbReference type="PANTHER" id="PTHR32091:SF24">
    <property type="entry name" value="DUF4005 DOMAIN-CONTAINING PROTEIN"/>
    <property type="match status" value="1"/>
</dbReference>
<gene>
    <name evidence="2" type="ORF">FSB_LOCUS25899</name>
</gene>
<feature type="region of interest" description="Disordered" evidence="1">
    <location>
        <begin position="1"/>
        <end position="80"/>
    </location>
</feature>
<accession>A0A2N9G5T1</accession>
<dbReference type="InterPro" id="IPR010433">
    <property type="entry name" value="EIF-4B_pln"/>
</dbReference>
<feature type="compositionally biased region" description="Basic and acidic residues" evidence="1">
    <location>
        <begin position="42"/>
        <end position="60"/>
    </location>
</feature>
<feature type="region of interest" description="Disordered" evidence="1">
    <location>
        <begin position="155"/>
        <end position="317"/>
    </location>
</feature>
<protein>
    <submittedName>
        <fullName evidence="2">Uncharacterized protein</fullName>
    </submittedName>
</protein>
<evidence type="ECO:0000256" key="1">
    <source>
        <dbReference type="SAM" id="MobiDB-lite"/>
    </source>
</evidence>